<feature type="region of interest" description="Disordered" evidence="1">
    <location>
        <begin position="143"/>
        <end position="165"/>
    </location>
</feature>
<keyword evidence="3" id="KW-1185">Reference proteome</keyword>
<reference evidence="2 3" key="1">
    <citation type="submission" date="2014-03" db="EMBL/GenBank/DDBJ databases">
        <title>Genomics of Bifidobacteria.</title>
        <authorList>
            <person name="Ventura M."/>
            <person name="Milani C."/>
            <person name="Lugli G.A."/>
        </authorList>
    </citation>
    <scope>NUCLEOTIDE SEQUENCE [LARGE SCALE GENOMIC DNA]</scope>
    <source>
        <strain evidence="2 3">LMG 11341</strain>
    </source>
</reference>
<dbReference type="eggNOG" id="ENOG5031YHN">
    <property type="taxonomic scope" value="Bacteria"/>
</dbReference>
<name>A0A087BD94_9BIFI</name>
<dbReference type="AlphaFoldDB" id="A0A087BD94"/>
<protein>
    <submittedName>
        <fullName evidence="2">Uncharacterized protein</fullName>
    </submittedName>
</protein>
<dbReference type="EMBL" id="JGZC01000010">
    <property type="protein sequence ID" value="KFI68994.1"/>
    <property type="molecule type" value="Genomic_DNA"/>
</dbReference>
<evidence type="ECO:0000256" key="1">
    <source>
        <dbReference type="SAM" id="MobiDB-lite"/>
    </source>
</evidence>
<dbReference type="STRING" id="78345.BMERY_0481"/>
<proteinExistence type="predicted"/>
<evidence type="ECO:0000313" key="3">
    <source>
        <dbReference type="Proteomes" id="UP000029060"/>
    </source>
</evidence>
<dbReference type="Proteomes" id="UP000029060">
    <property type="component" value="Unassembled WGS sequence"/>
</dbReference>
<evidence type="ECO:0000313" key="2">
    <source>
        <dbReference type="EMBL" id="KFI68994.1"/>
    </source>
</evidence>
<sequence>MGRFRPILRMARPKVRKASLGINICDQTVMNAEGPDHIPLFGWTKPARPLFNGAMSITSLSGNGTQPLFAAAQAASAGTGCPCLTVTANGRERIAALAANSASVHATIREAVASAHGIDWSGRAADHYRDRLATVRNSLDAHDGEARSTAQVAQVSRIPWTQGDT</sequence>
<comment type="caution">
    <text evidence="2">The sequence shown here is derived from an EMBL/GenBank/DDBJ whole genome shotgun (WGS) entry which is preliminary data.</text>
</comment>
<accession>A0A087BD94</accession>
<organism evidence="2 3">
    <name type="scientific">Bifidobacterium merycicum</name>
    <dbReference type="NCBI Taxonomy" id="78345"/>
    <lineage>
        <taxon>Bacteria</taxon>
        <taxon>Bacillati</taxon>
        <taxon>Actinomycetota</taxon>
        <taxon>Actinomycetes</taxon>
        <taxon>Bifidobacteriales</taxon>
        <taxon>Bifidobacteriaceae</taxon>
        <taxon>Bifidobacterium</taxon>
    </lineage>
</organism>
<gene>
    <name evidence="2" type="ORF">BMERY_0481</name>
</gene>